<dbReference type="InterPro" id="IPR036322">
    <property type="entry name" value="WD40_repeat_dom_sf"/>
</dbReference>
<dbReference type="PANTHER" id="PTHR44019">
    <property type="entry name" value="WD REPEAT-CONTAINING PROTEIN 55"/>
    <property type="match status" value="1"/>
</dbReference>
<dbReference type="OrthoDB" id="674604at2759"/>
<evidence type="ECO:0000313" key="7">
    <source>
        <dbReference type="Proteomes" id="UP000481861"/>
    </source>
</evidence>
<dbReference type="CDD" id="cd00200">
    <property type="entry name" value="WD40"/>
    <property type="match status" value="1"/>
</dbReference>
<feature type="repeat" description="WD" evidence="3">
    <location>
        <begin position="839"/>
        <end position="880"/>
    </location>
</feature>
<keyword evidence="7" id="KW-1185">Reference proteome</keyword>
<dbReference type="SUPFAM" id="SSF50998">
    <property type="entry name" value="Quinoprotein alcohol dehydrogenase-like"/>
    <property type="match status" value="1"/>
</dbReference>
<comment type="caution">
    <text evidence="6">The sequence shown here is derived from an EMBL/GenBank/DDBJ whole genome shotgun (WGS) entry which is preliminary data.</text>
</comment>
<dbReference type="PROSITE" id="PS50082">
    <property type="entry name" value="WD_REPEATS_2"/>
    <property type="match status" value="9"/>
</dbReference>
<evidence type="ECO:0000256" key="4">
    <source>
        <dbReference type="SAM" id="Coils"/>
    </source>
</evidence>
<dbReference type="InterPro" id="IPR050505">
    <property type="entry name" value="WDR55/POC1"/>
</dbReference>
<dbReference type="PROSITE" id="PS50294">
    <property type="entry name" value="WD_REPEATS_REGION"/>
    <property type="match status" value="9"/>
</dbReference>
<dbReference type="InterPro" id="IPR007111">
    <property type="entry name" value="NACHT_NTPase"/>
</dbReference>
<keyword evidence="1 3" id="KW-0853">WD repeat</keyword>
<dbReference type="SUPFAM" id="SSF52540">
    <property type="entry name" value="P-loop containing nucleoside triphosphate hydrolases"/>
    <property type="match status" value="1"/>
</dbReference>
<sequence length="1228" mass="135269">MDGFSGAASVIAVIDMSAKITALCFQYSIAVKDAKNDIERIEKKVDDIKRVLESIKKLLDRPHKARLSTTHSLFQSLKQCLRELQELEEELKPGKTRKTMSRFGVRALKWPFTSKQVEKIISSIEGYEQTFTLALQVDQTDLILGFDQKLDLASQDAHTMHRKLDLTALPAAKGASYDSYTEEHNARCLPNTRTKLLDEIKTWANSKDGRSIFWLSGMAGTGKSTIARTIAQLLASRGQLGASFFFKKGEGERNNASRFFTTIAVDLVAHEPGMLPGIRKALNEDSAISQRALKDQFEKLIFQPLLEIKQASTQALARVVIIDALDECEQEQDIQAILQLLARTKDIQPVPLRVVVTSRPELHIRLGFKEMPNGAYQDLVLHEVPKSTIEHDIRLFLEHELSAVRRSRMMSSDWPATHQILALVQLAVPLFIYAATVCRYIGTKGGNPKAYLEKVLQYQKATFSQLDRTYLPVLDQLLVEQEEDEKEEWLHAFQYVVGSIVVLESPLSTSSLACLLRVPKEEVKCRLDSLHSVLSVPNSEDVPVRLLHLSFREFLVDPQKQGKSLFWVDEKGTHNKLASRCLKLMSSPSGLRQDMCGLLEPGMLRSEIDDRTVASSLLPELQYACRYWVSHLIQGQQDMVDGDTTHLFFQKHLFHWLEAMSLMRESSRCVHLLDSLQALAGPSASSISAFLYDAKRFILRFQSVLADAPLQIYCSALVFAPEKSIIRQTFVDQVLQQVNMLSMREANWDACRSTLEGHSGDVRAVAFSPDGQLVASASYDKTVRLWEAATGTCRSTLEGHSSWVSAVAFSPDGQLVASASSDKTVRLWEAVTGTCRSTLEGHSGDVRAVAFSPDGQLVASASSDKTVRLWEAATGTCRSTLEGHSSYVSAVAFSPDGQLVASASDDKTVRLWEAATGTCRSTLEGHSSYVSAVAFSPDGQLVASASDDKTVRLWEAATGTCRSTLEGHSNWVSAVAFSPDGQLVASASWDKTVRLWEAATGTCRSTLEGHSNWVSAVAFSPDGQLVASASDDKTVRLWEAATGTCRSTLEGHSSYVSAVAFSPDGQLVASASNDKTVRLWEAATGTCRSTLEGHSSYVSAVAFSPDGQLVASASDDKTVRLWEAATGTCRSTLEGHSGDVSVVAFSQDGQVLHTDEGDISLSLPSVLPSSSWQQRQSSYILLQGQWILRNQQRFLWLPPEYRPSCSAVHKNMVCLGLPSGRVVQLRID</sequence>
<keyword evidence="4" id="KW-0175">Coiled coil</keyword>
<accession>A0A7C8MPM3</accession>
<dbReference type="PROSITE" id="PS00678">
    <property type="entry name" value="WD_REPEATS_1"/>
    <property type="match status" value="8"/>
</dbReference>
<protein>
    <submittedName>
        <fullName evidence="6">Vegetative incompatibility protein HET-E-1</fullName>
    </submittedName>
</protein>
<dbReference type="PANTHER" id="PTHR44019:SF8">
    <property type="entry name" value="POC1 CENTRIOLAR PROTEIN HOMOLOG"/>
    <property type="match status" value="1"/>
</dbReference>
<dbReference type="Pfam" id="PF25173">
    <property type="entry name" value="Beta-prop_WDR3_1st"/>
    <property type="match status" value="1"/>
</dbReference>
<dbReference type="PROSITE" id="PS50837">
    <property type="entry name" value="NACHT"/>
    <property type="match status" value="1"/>
</dbReference>
<dbReference type="Gene3D" id="2.130.10.10">
    <property type="entry name" value="YVTN repeat-like/Quinoprotein amine dehydrogenase"/>
    <property type="match status" value="5"/>
</dbReference>
<evidence type="ECO:0000256" key="1">
    <source>
        <dbReference type="ARBA" id="ARBA00022574"/>
    </source>
</evidence>
<feature type="repeat" description="WD" evidence="3">
    <location>
        <begin position="1049"/>
        <end position="1090"/>
    </location>
</feature>
<feature type="repeat" description="WD" evidence="3">
    <location>
        <begin position="923"/>
        <end position="964"/>
    </location>
</feature>
<feature type="repeat" description="WD" evidence="3">
    <location>
        <begin position="1007"/>
        <end position="1048"/>
    </location>
</feature>
<dbReference type="InterPro" id="IPR015943">
    <property type="entry name" value="WD40/YVTN_repeat-like_dom_sf"/>
</dbReference>
<evidence type="ECO:0000256" key="2">
    <source>
        <dbReference type="ARBA" id="ARBA00022737"/>
    </source>
</evidence>
<feature type="repeat" description="WD" evidence="3">
    <location>
        <begin position="755"/>
        <end position="796"/>
    </location>
</feature>
<feature type="domain" description="NACHT" evidence="5">
    <location>
        <begin position="211"/>
        <end position="360"/>
    </location>
</feature>
<organism evidence="6 7">
    <name type="scientific">Massariosphaeria phaeospora</name>
    <dbReference type="NCBI Taxonomy" id="100035"/>
    <lineage>
        <taxon>Eukaryota</taxon>
        <taxon>Fungi</taxon>
        <taxon>Dikarya</taxon>
        <taxon>Ascomycota</taxon>
        <taxon>Pezizomycotina</taxon>
        <taxon>Dothideomycetes</taxon>
        <taxon>Pleosporomycetidae</taxon>
        <taxon>Pleosporales</taxon>
        <taxon>Pleosporales incertae sedis</taxon>
        <taxon>Massariosphaeria</taxon>
    </lineage>
</organism>
<gene>
    <name evidence="6" type="ORF">BDV95DRAFT_515993</name>
</gene>
<reference evidence="6 7" key="1">
    <citation type="submission" date="2020-01" db="EMBL/GenBank/DDBJ databases">
        <authorList>
            <consortium name="DOE Joint Genome Institute"/>
            <person name="Haridas S."/>
            <person name="Albert R."/>
            <person name="Binder M."/>
            <person name="Bloem J."/>
            <person name="Labutti K."/>
            <person name="Salamov A."/>
            <person name="Andreopoulos B."/>
            <person name="Baker S.E."/>
            <person name="Barry K."/>
            <person name="Bills G."/>
            <person name="Bluhm B.H."/>
            <person name="Cannon C."/>
            <person name="Castanera R."/>
            <person name="Culley D.E."/>
            <person name="Daum C."/>
            <person name="Ezra D."/>
            <person name="Gonzalez J.B."/>
            <person name="Henrissat B."/>
            <person name="Kuo A."/>
            <person name="Liang C."/>
            <person name="Lipzen A."/>
            <person name="Lutzoni F."/>
            <person name="Magnuson J."/>
            <person name="Mondo S."/>
            <person name="Nolan M."/>
            <person name="Ohm R."/>
            <person name="Pangilinan J."/>
            <person name="Park H.-J.H."/>
            <person name="Ramirez L."/>
            <person name="Alfaro M."/>
            <person name="Sun H."/>
            <person name="Tritt A."/>
            <person name="Yoshinaga Y."/>
            <person name="Zwiers L.-H.L."/>
            <person name="Turgeon B.G."/>
            <person name="Goodwin S.B."/>
            <person name="Spatafora J.W."/>
            <person name="Crous P.W."/>
            <person name="Grigoriev I.V."/>
        </authorList>
    </citation>
    <scope>NUCLEOTIDE SEQUENCE [LARGE SCALE GENOMIC DNA]</scope>
    <source>
        <strain evidence="6 7">CBS 611.86</strain>
    </source>
</reference>
<dbReference type="Gene3D" id="3.40.50.300">
    <property type="entry name" value="P-loop containing nucleotide triphosphate hydrolases"/>
    <property type="match status" value="1"/>
</dbReference>
<dbReference type="Pfam" id="PF17111">
    <property type="entry name" value="PigL_N"/>
    <property type="match status" value="1"/>
</dbReference>
<dbReference type="EMBL" id="JAADJZ010000006">
    <property type="protein sequence ID" value="KAF2874124.1"/>
    <property type="molecule type" value="Genomic_DNA"/>
</dbReference>
<feature type="repeat" description="WD" evidence="3">
    <location>
        <begin position="881"/>
        <end position="922"/>
    </location>
</feature>
<dbReference type="FunFam" id="2.130.10.10:FF:000228">
    <property type="entry name" value="COMPASS-like H3K4 histone methylase component WDR5A"/>
    <property type="match status" value="1"/>
</dbReference>
<feature type="repeat" description="WD" evidence="3">
    <location>
        <begin position="965"/>
        <end position="1006"/>
    </location>
</feature>
<dbReference type="SUPFAM" id="SSF50978">
    <property type="entry name" value="WD40 repeat-like"/>
    <property type="match status" value="1"/>
</dbReference>
<feature type="coiled-coil region" evidence="4">
    <location>
        <begin position="31"/>
        <end position="97"/>
    </location>
</feature>
<dbReference type="GO" id="GO:0035097">
    <property type="term" value="C:histone methyltransferase complex"/>
    <property type="evidence" value="ECO:0007669"/>
    <property type="project" value="UniProtKB-ARBA"/>
</dbReference>
<dbReference type="InterPro" id="IPR056884">
    <property type="entry name" value="NPHP3-like_N"/>
</dbReference>
<name>A0A7C8MPM3_9PLEO</name>
<keyword evidence="2" id="KW-0677">Repeat</keyword>
<dbReference type="Proteomes" id="UP000481861">
    <property type="component" value="Unassembled WGS sequence"/>
</dbReference>
<dbReference type="InterPro" id="IPR031348">
    <property type="entry name" value="PigL_N"/>
</dbReference>
<dbReference type="AlphaFoldDB" id="A0A7C8MPM3"/>
<evidence type="ECO:0000256" key="3">
    <source>
        <dbReference type="PROSITE-ProRule" id="PRU00221"/>
    </source>
</evidence>
<feature type="repeat" description="WD" evidence="3">
    <location>
        <begin position="797"/>
        <end position="838"/>
    </location>
</feature>
<dbReference type="InterPro" id="IPR019775">
    <property type="entry name" value="WD40_repeat_CS"/>
</dbReference>
<dbReference type="InterPro" id="IPR027417">
    <property type="entry name" value="P-loop_NTPase"/>
</dbReference>
<feature type="repeat" description="WD" evidence="3">
    <location>
        <begin position="1091"/>
        <end position="1132"/>
    </location>
</feature>
<dbReference type="InterPro" id="IPR011047">
    <property type="entry name" value="Quinoprotein_ADH-like_sf"/>
</dbReference>
<proteinExistence type="predicted"/>
<dbReference type="Pfam" id="PF24883">
    <property type="entry name" value="NPHP3_N"/>
    <property type="match status" value="1"/>
</dbReference>
<dbReference type="InterPro" id="IPR020472">
    <property type="entry name" value="WD40_PAC1"/>
</dbReference>
<dbReference type="SMART" id="SM00320">
    <property type="entry name" value="WD40"/>
    <property type="match status" value="10"/>
</dbReference>
<evidence type="ECO:0000259" key="5">
    <source>
        <dbReference type="PROSITE" id="PS50837"/>
    </source>
</evidence>
<dbReference type="Pfam" id="PF00400">
    <property type="entry name" value="WD40"/>
    <property type="match status" value="6"/>
</dbReference>
<evidence type="ECO:0000313" key="6">
    <source>
        <dbReference type="EMBL" id="KAF2874124.1"/>
    </source>
</evidence>
<dbReference type="PRINTS" id="PR00320">
    <property type="entry name" value="GPROTEINBRPT"/>
</dbReference>
<dbReference type="InterPro" id="IPR001680">
    <property type="entry name" value="WD40_rpt"/>
</dbReference>